<feature type="region of interest" description="Disordered" evidence="1">
    <location>
        <begin position="151"/>
        <end position="181"/>
    </location>
</feature>
<dbReference type="Proteomes" id="UP000444721">
    <property type="component" value="Unassembled WGS sequence"/>
</dbReference>
<feature type="compositionally biased region" description="Low complexity" evidence="1">
    <location>
        <begin position="15"/>
        <end position="32"/>
    </location>
</feature>
<protein>
    <submittedName>
        <fullName evidence="2">Uncharacterized protein</fullName>
    </submittedName>
</protein>
<dbReference type="GeneID" id="68107721"/>
<dbReference type="VEuPathDB" id="AmoebaDB:NF0059940"/>
<sequence length="318" mass="34811">MILGSSSPPRLSSIHNTNSNNLSDHDNLSNTLQQQQQHSPTAHGSQDLLLKELQDLHQSVLVFLHHNYGVIPSTVTVINDHPPQCNNTRSPLSKSKVSITSSNNNTFSSSISSYSASAVTSSPQKNSGASPVAKQRSFILLEDDCVSSPRHTSSISFGEIPPPSPNSSSGFSPLSRGSMMSNSMNSILTHASPTSMNSHNTSNSNCTECETRMVRLERLIYQVLNLILRGEYKPKLNLSSSNNAQQTSPSKQTSSTSSESETPRKMVQNRVKSVHQMDVEPLKEMIASVVQYEPKRCSMGYEILFELKSEVACLSQML</sequence>
<feature type="compositionally biased region" description="Polar residues" evidence="1">
    <location>
        <begin position="84"/>
        <end position="96"/>
    </location>
</feature>
<dbReference type="VEuPathDB" id="AmoebaDB:FDP41_000503"/>
<gene>
    <name evidence="2" type="ORF">FDP41_000503</name>
</gene>
<organism evidence="2 3">
    <name type="scientific">Naegleria fowleri</name>
    <name type="common">Brain eating amoeba</name>
    <dbReference type="NCBI Taxonomy" id="5763"/>
    <lineage>
        <taxon>Eukaryota</taxon>
        <taxon>Discoba</taxon>
        <taxon>Heterolobosea</taxon>
        <taxon>Tetramitia</taxon>
        <taxon>Eutetramitia</taxon>
        <taxon>Vahlkampfiidae</taxon>
        <taxon>Naegleria</taxon>
    </lineage>
</organism>
<dbReference type="VEuPathDB" id="AmoebaDB:NfTy_001670"/>
<dbReference type="OrthoDB" id="10481831at2759"/>
<accession>A0A6A5CDG0</accession>
<dbReference type="EMBL" id="VFQX01000002">
    <property type="protein sequence ID" value="KAF0984604.1"/>
    <property type="molecule type" value="Genomic_DNA"/>
</dbReference>
<reference evidence="2 3" key="1">
    <citation type="journal article" date="2019" name="Sci. Rep.">
        <title>Nanopore sequencing improves the draft genome of the human pathogenic amoeba Naegleria fowleri.</title>
        <authorList>
            <person name="Liechti N."/>
            <person name="Schurch N."/>
            <person name="Bruggmann R."/>
            <person name="Wittwer M."/>
        </authorList>
    </citation>
    <scope>NUCLEOTIDE SEQUENCE [LARGE SCALE GENOMIC DNA]</scope>
    <source>
        <strain evidence="2 3">ATCC 30894</strain>
    </source>
</reference>
<keyword evidence="3" id="KW-1185">Reference proteome</keyword>
<evidence type="ECO:0000256" key="1">
    <source>
        <dbReference type="SAM" id="MobiDB-lite"/>
    </source>
</evidence>
<proteinExistence type="predicted"/>
<comment type="caution">
    <text evidence="2">The sequence shown here is derived from an EMBL/GenBank/DDBJ whole genome shotgun (WGS) entry which is preliminary data.</text>
</comment>
<evidence type="ECO:0000313" key="3">
    <source>
        <dbReference type="Proteomes" id="UP000444721"/>
    </source>
</evidence>
<feature type="compositionally biased region" description="Polar residues" evidence="1">
    <location>
        <begin position="1"/>
        <end position="14"/>
    </location>
</feature>
<feature type="region of interest" description="Disordered" evidence="1">
    <location>
        <begin position="1"/>
        <end position="44"/>
    </location>
</feature>
<feature type="compositionally biased region" description="Low complexity" evidence="1">
    <location>
        <begin position="245"/>
        <end position="260"/>
    </location>
</feature>
<name>A0A6A5CDG0_NAEFO</name>
<feature type="compositionally biased region" description="Low complexity" evidence="1">
    <location>
        <begin position="166"/>
        <end position="181"/>
    </location>
</feature>
<feature type="region of interest" description="Disordered" evidence="1">
    <location>
        <begin position="80"/>
        <end position="100"/>
    </location>
</feature>
<evidence type="ECO:0000313" key="2">
    <source>
        <dbReference type="EMBL" id="KAF0984604.1"/>
    </source>
</evidence>
<feature type="region of interest" description="Disordered" evidence="1">
    <location>
        <begin position="237"/>
        <end position="267"/>
    </location>
</feature>
<feature type="compositionally biased region" description="Polar residues" evidence="1">
    <location>
        <begin position="33"/>
        <end position="44"/>
    </location>
</feature>
<dbReference type="AlphaFoldDB" id="A0A6A5CDG0"/>
<dbReference type="RefSeq" id="XP_044569317.1">
    <property type="nucleotide sequence ID" value="XM_044708510.1"/>
</dbReference>